<dbReference type="EMBL" id="FWFG01000016">
    <property type="protein sequence ID" value="SLM88505.1"/>
    <property type="molecule type" value="Genomic_DNA"/>
</dbReference>
<evidence type="ECO:0000256" key="1">
    <source>
        <dbReference type="SAM" id="Phobius"/>
    </source>
</evidence>
<gene>
    <name evidence="2" type="ORF">FM110_01910</name>
</gene>
<evidence type="ECO:0000313" key="3">
    <source>
        <dbReference type="Proteomes" id="UP000195981"/>
    </source>
</evidence>
<name>A0A1X6WU09_9MICO</name>
<keyword evidence="1" id="KW-0472">Membrane</keyword>
<feature type="transmembrane region" description="Helical" evidence="1">
    <location>
        <begin position="63"/>
        <end position="82"/>
    </location>
</feature>
<reference evidence="2 3" key="1">
    <citation type="submission" date="2017-02" db="EMBL/GenBank/DDBJ databases">
        <authorList>
            <person name="Peterson S.W."/>
        </authorList>
    </citation>
    <scope>NUCLEOTIDE SEQUENCE [LARGE SCALE GENOMIC DNA]</scope>
    <source>
        <strain evidence="2 3">CIP104813</strain>
    </source>
</reference>
<protein>
    <submittedName>
        <fullName evidence="2">Uncharacterized protein</fullName>
    </submittedName>
</protein>
<keyword evidence="1" id="KW-0812">Transmembrane</keyword>
<feature type="transmembrane region" description="Helical" evidence="1">
    <location>
        <begin position="134"/>
        <end position="152"/>
    </location>
</feature>
<organism evidence="2 3">
    <name type="scientific">Brachybacterium nesterenkovii</name>
    <dbReference type="NCBI Taxonomy" id="47847"/>
    <lineage>
        <taxon>Bacteria</taxon>
        <taxon>Bacillati</taxon>
        <taxon>Actinomycetota</taxon>
        <taxon>Actinomycetes</taxon>
        <taxon>Micrococcales</taxon>
        <taxon>Dermabacteraceae</taxon>
        <taxon>Brachybacterium</taxon>
    </lineage>
</organism>
<accession>A0A1X6WU09</accession>
<evidence type="ECO:0000313" key="2">
    <source>
        <dbReference type="EMBL" id="SLM88505.1"/>
    </source>
</evidence>
<proteinExistence type="predicted"/>
<dbReference type="Proteomes" id="UP000195981">
    <property type="component" value="Unassembled WGS sequence"/>
</dbReference>
<keyword evidence="1" id="KW-1133">Transmembrane helix</keyword>
<dbReference type="Pfam" id="PF20176">
    <property type="entry name" value="DUF6541"/>
    <property type="match status" value="1"/>
</dbReference>
<feature type="transmembrane region" description="Helical" evidence="1">
    <location>
        <begin position="33"/>
        <end position="51"/>
    </location>
</feature>
<dbReference type="InterPro" id="IPR046671">
    <property type="entry name" value="DUF6541"/>
</dbReference>
<sequence length="162" mass="16543">MPWLLDALALLAATAVLMLSGLAVTRPLRLGALATAALTAPCSIGIIVVAAEASAFMRIPWTPLSPLLLAAAIALALSVPALRREGLSLAALADPRLPSPRELGALGVASARSLARRARRDPWSFFAASAGERTAMVTGLVAGGGILGLRMLSMMGSLHAVT</sequence>
<dbReference type="AlphaFoldDB" id="A0A1X6WU09"/>
<keyword evidence="3" id="KW-1185">Reference proteome</keyword>